<comment type="caution">
    <text evidence="2">The sequence shown here is derived from an EMBL/GenBank/DDBJ whole genome shotgun (WGS) entry which is preliminary data.</text>
</comment>
<evidence type="ECO:0000313" key="3">
    <source>
        <dbReference type="Proteomes" id="UP000653454"/>
    </source>
</evidence>
<keyword evidence="3" id="KW-1185">Reference proteome</keyword>
<feature type="compositionally biased region" description="Acidic residues" evidence="1">
    <location>
        <begin position="69"/>
        <end position="80"/>
    </location>
</feature>
<dbReference type="EMBL" id="CAJHNJ030000007">
    <property type="protein sequence ID" value="CAG9102708.1"/>
    <property type="molecule type" value="Genomic_DNA"/>
</dbReference>
<name>A0A8S4DS33_PLUXY</name>
<dbReference type="Proteomes" id="UP000653454">
    <property type="component" value="Unassembled WGS sequence"/>
</dbReference>
<reference evidence="2" key="1">
    <citation type="submission" date="2020-11" db="EMBL/GenBank/DDBJ databases">
        <authorList>
            <person name="Whiteford S."/>
        </authorList>
    </citation>
    <scope>NUCLEOTIDE SEQUENCE</scope>
</reference>
<organism evidence="2 3">
    <name type="scientific">Plutella xylostella</name>
    <name type="common">Diamondback moth</name>
    <name type="synonym">Plutella maculipennis</name>
    <dbReference type="NCBI Taxonomy" id="51655"/>
    <lineage>
        <taxon>Eukaryota</taxon>
        <taxon>Metazoa</taxon>
        <taxon>Ecdysozoa</taxon>
        <taxon>Arthropoda</taxon>
        <taxon>Hexapoda</taxon>
        <taxon>Insecta</taxon>
        <taxon>Pterygota</taxon>
        <taxon>Neoptera</taxon>
        <taxon>Endopterygota</taxon>
        <taxon>Lepidoptera</taxon>
        <taxon>Glossata</taxon>
        <taxon>Ditrysia</taxon>
        <taxon>Yponomeutoidea</taxon>
        <taxon>Plutellidae</taxon>
        <taxon>Plutella</taxon>
    </lineage>
</organism>
<evidence type="ECO:0000313" key="2">
    <source>
        <dbReference type="EMBL" id="CAG9102708.1"/>
    </source>
</evidence>
<evidence type="ECO:0000256" key="1">
    <source>
        <dbReference type="SAM" id="MobiDB-lite"/>
    </source>
</evidence>
<dbReference type="AlphaFoldDB" id="A0A8S4DS33"/>
<feature type="region of interest" description="Disordered" evidence="1">
    <location>
        <begin position="69"/>
        <end position="89"/>
    </location>
</feature>
<sequence length="89" mass="9399">MSGRYSPVCSEAEWEEGGACSQAAELGAAQVAIHLDDLIMDDDESHDEDTPAAELGAAQVAIHLDDLIMDDDESHDDDTPVEGNSTLAV</sequence>
<gene>
    <name evidence="2" type="ORF">PLXY2_LOCUS3023</name>
</gene>
<protein>
    <submittedName>
        <fullName evidence="2">(diamondback moth) hypothetical protein</fullName>
    </submittedName>
</protein>
<proteinExistence type="predicted"/>
<accession>A0A8S4DS33</accession>